<dbReference type="SUPFAM" id="SSF110710">
    <property type="entry name" value="TTHA0583/YokD-like"/>
    <property type="match status" value="1"/>
</dbReference>
<comment type="similarity">
    <text evidence="1 4">Belongs to the antibiotic N-acetyltransferase family.</text>
</comment>
<reference evidence="5 6" key="1">
    <citation type="submission" date="2021-01" db="EMBL/GenBank/DDBJ databases">
        <title>Listeria ivanovii strains from Norway.</title>
        <authorList>
            <person name="Fagerlund A."/>
        </authorList>
    </citation>
    <scope>NUCLEOTIDE SEQUENCE [LARGE SCALE GENOMIC DNA]</scope>
    <source>
        <strain evidence="5 6">MF6989</strain>
    </source>
</reference>
<dbReference type="EC" id="2.3.1.-" evidence="4"/>
<dbReference type="PANTHER" id="PTHR11104:SF0">
    <property type="entry name" value="SPBETA PROPHAGE-DERIVED AMINOGLYCOSIDE N(3')-ACETYLTRANSFERASE-LIKE PROTEIN YOKD"/>
    <property type="match status" value="1"/>
</dbReference>
<dbReference type="EMBL" id="JAENOF010000011">
    <property type="protein sequence ID" value="MBK1962415.1"/>
    <property type="molecule type" value="Genomic_DNA"/>
</dbReference>
<comment type="catalytic activity">
    <reaction evidence="4">
        <text>a 2-deoxystreptamine antibiotic + acetyl-CoA = an N(3)-acetyl-2-deoxystreptamine antibiotic + CoA + H(+)</text>
        <dbReference type="Rhea" id="RHEA:12665"/>
        <dbReference type="ChEBI" id="CHEBI:15378"/>
        <dbReference type="ChEBI" id="CHEBI:57287"/>
        <dbReference type="ChEBI" id="CHEBI:57288"/>
        <dbReference type="ChEBI" id="CHEBI:57921"/>
        <dbReference type="ChEBI" id="CHEBI:77452"/>
        <dbReference type="EC" id="2.3.1.81"/>
    </reaction>
</comment>
<gene>
    <name evidence="5" type="ORF">JI642_09940</name>
</gene>
<comment type="caution">
    <text evidence="5">The sequence shown here is derived from an EMBL/GenBank/DDBJ whole genome shotgun (WGS) entry which is preliminary data.</text>
</comment>
<evidence type="ECO:0000256" key="2">
    <source>
        <dbReference type="ARBA" id="ARBA00022679"/>
    </source>
</evidence>
<evidence type="ECO:0000256" key="3">
    <source>
        <dbReference type="ARBA" id="ARBA00023315"/>
    </source>
</evidence>
<keyword evidence="3 4" id="KW-0012">Acyltransferase</keyword>
<dbReference type="RefSeq" id="WP_038407489.1">
    <property type="nucleotide sequence ID" value="NZ_CP009575.1"/>
</dbReference>
<evidence type="ECO:0000256" key="4">
    <source>
        <dbReference type="RuleBase" id="RU365031"/>
    </source>
</evidence>
<dbReference type="Pfam" id="PF02522">
    <property type="entry name" value="Antibiotic_NAT"/>
    <property type="match status" value="1"/>
</dbReference>
<dbReference type="InterPro" id="IPR003679">
    <property type="entry name" value="Amioglycoside_AcTrfase"/>
</dbReference>
<evidence type="ECO:0000256" key="1">
    <source>
        <dbReference type="ARBA" id="ARBA00006383"/>
    </source>
</evidence>
<protein>
    <recommendedName>
        <fullName evidence="4">Aminoglycoside N(3)-acetyltransferase</fullName>
        <ecNumber evidence="4">2.3.1.-</ecNumber>
    </recommendedName>
</protein>
<name>A0ABS1G6A7_LISIV</name>
<dbReference type="PANTHER" id="PTHR11104">
    <property type="entry name" value="AMINOGLYCOSIDE N3-ACETYLTRANSFERASE"/>
    <property type="match status" value="1"/>
</dbReference>
<organism evidence="5 6">
    <name type="scientific">Listeria ivanovii subsp. londoniensis</name>
    <dbReference type="NCBI Taxonomy" id="202752"/>
    <lineage>
        <taxon>Bacteria</taxon>
        <taxon>Bacillati</taxon>
        <taxon>Bacillota</taxon>
        <taxon>Bacilli</taxon>
        <taxon>Bacillales</taxon>
        <taxon>Listeriaceae</taxon>
        <taxon>Listeria</taxon>
    </lineage>
</organism>
<accession>A0ABS1G6A7</accession>
<evidence type="ECO:0000313" key="5">
    <source>
        <dbReference type="EMBL" id="MBK1962415.1"/>
    </source>
</evidence>
<keyword evidence="2 4" id="KW-0808">Transferase</keyword>
<keyword evidence="4" id="KW-0046">Antibiotic resistance</keyword>
<evidence type="ECO:0000313" key="6">
    <source>
        <dbReference type="Proteomes" id="UP000633035"/>
    </source>
</evidence>
<sequence length="268" mass="30109">MGEKMAIWRTKKPYTTKKIVSDLERVGIAKGDTIIFHASMSKAHWICGGAVAVILALQEAVGENGNIVMPAQTGQLTDPAKWENPPVPESWWKIIRAETPPFDPFVTPTRGMGVIAETFRSMPDVSRSFHPYHSFCAWGKDKRWIVHNQPLAESLGDDSPLGKLYQLSAKIILFGVDNNNNTSLHLAEERSNVFPLVENQAAFLKNGAIIWKKYQEIDYDSEAFIALGRAYEKEMDFHPTTVAGAPTKIYAMRSLIDFGTHYFQTKNH</sequence>
<dbReference type="Proteomes" id="UP000633035">
    <property type="component" value="Unassembled WGS sequence"/>
</dbReference>
<proteinExistence type="inferred from homology"/>
<dbReference type="InterPro" id="IPR028345">
    <property type="entry name" value="Antibiotic_NAT-like"/>
</dbReference>
<keyword evidence="6" id="KW-1185">Reference proteome</keyword>